<gene>
    <name evidence="2" type="ORF">NCTC13294_01321</name>
</gene>
<dbReference type="AlphaFoldDB" id="A0A381E7L8"/>
<dbReference type="OrthoDB" id="5493836at2"/>
<dbReference type="InterPro" id="IPR024437">
    <property type="entry name" value="DUF3825"/>
</dbReference>
<feature type="domain" description="DUF3825" evidence="1">
    <location>
        <begin position="40"/>
        <end position="274"/>
    </location>
</feature>
<dbReference type="Proteomes" id="UP000254572">
    <property type="component" value="Unassembled WGS sequence"/>
</dbReference>
<accession>A0A381E7L8</accession>
<dbReference type="Pfam" id="PF12873">
    <property type="entry name" value="DUF3825"/>
    <property type="match status" value="1"/>
</dbReference>
<evidence type="ECO:0000259" key="1">
    <source>
        <dbReference type="Pfam" id="PF12873"/>
    </source>
</evidence>
<reference evidence="2 3" key="1">
    <citation type="submission" date="2018-06" db="EMBL/GenBank/DDBJ databases">
        <authorList>
            <consortium name="Pathogen Informatics"/>
            <person name="Doyle S."/>
        </authorList>
    </citation>
    <scope>NUCLEOTIDE SEQUENCE [LARGE SCALE GENOMIC DNA]</scope>
    <source>
        <strain evidence="2 3">NCTC13294</strain>
    </source>
</reference>
<dbReference type="EMBL" id="UFUW01000001">
    <property type="protein sequence ID" value="SUX22714.1"/>
    <property type="molecule type" value="Genomic_DNA"/>
</dbReference>
<evidence type="ECO:0000313" key="2">
    <source>
        <dbReference type="EMBL" id="SUX22714.1"/>
    </source>
</evidence>
<keyword evidence="3" id="KW-1185">Reference proteome</keyword>
<proteinExistence type="predicted"/>
<organism evidence="2 3">
    <name type="scientific">Cardiobacterium valvarum</name>
    <dbReference type="NCBI Taxonomy" id="194702"/>
    <lineage>
        <taxon>Bacteria</taxon>
        <taxon>Pseudomonadati</taxon>
        <taxon>Pseudomonadota</taxon>
        <taxon>Gammaproteobacteria</taxon>
        <taxon>Cardiobacteriales</taxon>
        <taxon>Cardiobacteriaceae</taxon>
        <taxon>Cardiobacterium</taxon>
    </lineage>
</organism>
<sequence length="299" mass="34934">MRTYTSLFTRFPDQNKAEVFAHFHWKSHEGETWQAPFAHLAELAAPEPWGFGGGDTHKSRDYPILTNYLNHTFLRVQAQDKINYSPDKRRSCFNTGLQTKEGNDIYATFYWSDMAVALNRTDWVWHGFYPAHSDKLREFEPLPDIATYIDDPSSLVFDDRYEFEIDKRHILEDNRERLPLILQDNLILALSALDGAVSMLQSRLRRDCMLATPHWYNNQVQLLMPLCITRTDTPDTVLVAERDDERRKYIVKTILTPQMAYINARVLRVLHRPWLQGIPMQQVDAPLESVLNPLNRVSQ</sequence>
<name>A0A381E7L8_9GAMM</name>
<protein>
    <submittedName>
        <fullName evidence="2">Domain of uncharacterized function (DUF3825)</fullName>
    </submittedName>
</protein>
<dbReference type="RefSeq" id="WP_115611613.1">
    <property type="nucleotide sequence ID" value="NZ_JBHLZC010000005.1"/>
</dbReference>
<evidence type="ECO:0000313" key="3">
    <source>
        <dbReference type="Proteomes" id="UP000254572"/>
    </source>
</evidence>